<accession>E9HGA7</accession>
<dbReference type="KEGG" id="dpx:DAPPUDRAFT_113848"/>
<dbReference type="HOGENOM" id="CLU_994843_0_0_1"/>
<proteinExistence type="predicted"/>
<keyword evidence="2" id="KW-1185">Reference proteome</keyword>
<sequence length="280" mass="31556">METNKTTPPSQQIPAVIEDTVDNACHDECYNDAIHKSSSIEAQILPKACLTGEDSVGNELVPPVANSSHVESVFRSFPTLTKDQTVQRLALLYSKKSVSLSALSVKSPNFLVIWDMMIPTNKVGQKVMSREDGEPFIVSIFAGHGKPKFAKHFLKPFLTEMLELLSEGLSFDGVQYTIELSAIICNDPARQFVKSIKRQCGYGAFERCTKKVVHIEEHRCRIFSKMLFFVLTIPFLSKHRKNHHIGESPLEQLDIDMISSFPLDYMHLVLLGVFKRLVMI</sequence>
<dbReference type="PANTHER" id="PTHR33053">
    <property type="entry name" value="PROTEIN, PUTATIVE-RELATED"/>
    <property type="match status" value="1"/>
</dbReference>
<dbReference type="PANTHER" id="PTHR33053:SF9">
    <property type="entry name" value="AGAP000105-PA"/>
    <property type="match status" value="1"/>
</dbReference>
<dbReference type="InParanoid" id="E9HGA7"/>
<name>E9HGA7_DAPPU</name>
<dbReference type="OrthoDB" id="6359149at2759"/>
<evidence type="ECO:0000313" key="2">
    <source>
        <dbReference type="Proteomes" id="UP000000305"/>
    </source>
</evidence>
<dbReference type="EMBL" id="GL732640">
    <property type="protein sequence ID" value="EFX69190.1"/>
    <property type="molecule type" value="Genomic_DNA"/>
</dbReference>
<protein>
    <submittedName>
        <fullName evidence="1">Uncharacterized protein</fullName>
    </submittedName>
</protein>
<dbReference type="STRING" id="6669.E9HGA7"/>
<dbReference type="PhylomeDB" id="E9HGA7"/>
<organism evidence="1 2">
    <name type="scientific">Daphnia pulex</name>
    <name type="common">Water flea</name>
    <dbReference type="NCBI Taxonomy" id="6669"/>
    <lineage>
        <taxon>Eukaryota</taxon>
        <taxon>Metazoa</taxon>
        <taxon>Ecdysozoa</taxon>
        <taxon>Arthropoda</taxon>
        <taxon>Crustacea</taxon>
        <taxon>Branchiopoda</taxon>
        <taxon>Diplostraca</taxon>
        <taxon>Cladocera</taxon>
        <taxon>Anomopoda</taxon>
        <taxon>Daphniidae</taxon>
        <taxon>Daphnia</taxon>
    </lineage>
</organism>
<gene>
    <name evidence="1" type="ORF">DAPPUDRAFT_113848</name>
</gene>
<dbReference type="Proteomes" id="UP000000305">
    <property type="component" value="Unassembled WGS sequence"/>
</dbReference>
<reference evidence="1 2" key="1">
    <citation type="journal article" date="2011" name="Science">
        <title>The ecoresponsive genome of Daphnia pulex.</title>
        <authorList>
            <person name="Colbourne J.K."/>
            <person name="Pfrender M.E."/>
            <person name="Gilbert D."/>
            <person name="Thomas W.K."/>
            <person name="Tucker A."/>
            <person name="Oakley T.H."/>
            <person name="Tokishita S."/>
            <person name="Aerts A."/>
            <person name="Arnold G.J."/>
            <person name="Basu M.K."/>
            <person name="Bauer D.J."/>
            <person name="Caceres C.E."/>
            <person name="Carmel L."/>
            <person name="Casola C."/>
            <person name="Choi J.H."/>
            <person name="Detter J.C."/>
            <person name="Dong Q."/>
            <person name="Dusheyko S."/>
            <person name="Eads B.D."/>
            <person name="Frohlich T."/>
            <person name="Geiler-Samerotte K.A."/>
            <person name="Gerlach D."/>
            <person name="Hatcher P."/>
            <person name="Jogdeo S."/>
            <person name="Krijgsveld J."/>
            <person name="Kriventseva E.V."/>
            <person name="Kultz D."/>
            <person name="Laforsch C."/>
            <person name="Lindquist E."/>
            <person name="Lopez J."/>
            <person name="Manak J.R."/>
            <person name="Muller J."/>
            <person name="Pangilinan J."/>
            <person name="Patwardhan R.P."/>
            <person name="Pitluck S."/>
            <person name="Pritham E.J."/>
            <person name="Rechtsteiner A."/>
            <person name="Rho M."/>
            <person name="Rogozin I.B."/>
            <person name="Sakarya O."/>
            <person name="Salamov A."/>
            <person name="Schaack S."/>
            <person name="Shapiro H."/>
            <person name="Shiga Y."/>
            <person name="Skalitzky C."/>
            <person name="Smith Z."/>
            <person name="Souvorov A."/>
            <person name="Sung W."/>
            <person name="Tang Z."/>
            <person name="Tsuchiya D."/>
            <person name="Tu H."/>
            <person name="Vos H."/>
            <person name="Wang M."/>
            <person name="Wolf Y.I."/>
            <person name="Yamagata H."/>
            <person name="Yamada T."/>
            <person name="Ye Y."/>
            <person name="Shaw J.R."/>
            <person name="Andrews J."/>
            <person name="Crease T.J."/>
            <person name="Tang H."/>
            <person name="Lucas S.M."/>
            <person name="Robertson H.M."/>
            <person name="Bork P."/>
            <person name="Koonin E.V."/>
            <person name="Zdobnov E.M."/>
            <person name="Grigoriev I.V."/>
            <person name="Lynch M."/>
            <person name="Boore J.L."/>
        </authorList>
    </citation>
    <scope>NUCLEOTIDE SEQUENCE [LARGE SCALE GENOMIC DNA]</scope>
</reference>
<evidence type="ECO:0000313" key="1">
    <source>
        <dbReference type="EMBL" id="EFX69190.1"/>
    </source>
</evidence>
<dbReference type="AlphaFoldDB" id="E9HGA7"/>